<evidence type="ECO:0000256" key="1">
    <source>
        <dbReference type="ARBA" id="ARBA00004651"/>
    </source>
</evidence>
<dbReference type="Pfam" id="PF02537">
    <property type="entry name" value="CRCB"/>
    <property type="match status" value="1"/>
</dbReference>
<evidence type="ECO:0000256" key="10">
    <source>
        <dbReference type="ARBA" id="ARBA00023303"/>
    </source>
</evidence>
<comment type="similarity">
    <text evidence="11 14">Belongs to the fluoride channel Fluc/FEX (TC 1.A.43) family.</text>
</comment>
<keyword evidence="5 14" id="KW-0479">Metal-binding</keyword>
<gene>
    <name evidence="14" type="primary">fluC</name>
    <name evidence="14" type="synonym">crcB</name>
    <name evidence="15" type="ORF">BABA_06701</name>
</gene>
<dbReference type="STRING" id="1117379.BABA_06701"/>
<evidence type="ECO:0000313" key="15">
    <source>
        <dbReference type="EMBL" id="EKN70045.1"/>
    </source>
</evidence>
<evidence type="ECO:0000256" key="7">
    <source>
        <dbReference type="ARBA" id="ARBA00023053"/>
    </source>
</evidence>
<comment type="caution">
    <text evidence="15">The sequence shown here is derived from an EMBL/GenBank/DDBJ whole genome shotgun (WGS) entry which is preliminary data.</text>
</comment>
<dbReference type="GO" id="GO:0140114">
    <property type="term" value="P:cellular detoxification of fluoride"/>
    <property type="evidence" value="ECO:0007669"/>
    <property type="project" value="UniProtKB-UniRule"/>
</dbReference>
<dbReference type="AlphaFoldDB" id="K6CG03"/>
<dbReference type="InterPro" id="IPR003691">
    <property type="entry name" value="FluC"/>
</dbReference>
<evidence type="ECO:0000256" key="2">
    <source>
        <dbReference type="ARBA" id="ARBA00022448"/>
    </source>
</evidence>
<sequence length="120" mass="13020">MVFVGVGGIFGAISRYFLGSMISRNTSSSFPIGTWFINVIGSFSLGLLAILHIEKSIPEWVWLLVGTGFLGAFTTFSTFGYETIQLLQQKETKKALLYITSSVVVGVLLAWIGGVIGHEL</sequence>
<dbReference type="PANTHER" id="PTHR28259">
    <property type="entry name" value="FLUORIDE EXPORT PROTEIN 1-RELATED"/>
    <property type="match status" value="1"/>
</dbReference>
<dbReference type="EMBL" id="AJLS01000043">
    <property type="protein sequence ID" value="EKN70045.1"/>
    <property type="molecule type" value="Genomic_DNA"/>
</dbReference>
<dbReference type="GO" id="GO:0005886">
    <property type="term" value="C:plasma membrane"/>
    <property type="evidence" value="ECO:0007669"/>
    <property type="project" value="UniProtKB-SubCell"/>
</dbReference>
<evidence type="ECO:0000256" key="5">
    <source>
        <dbReference type="ARBA" id="ARBA00022723"/>
    </source>
</evidence>
<protein>
    <recommendedName>
        <fullName evidence="14">Fluoride-specific ion channel FluC</fullName>
    </recommendedName>
</protein>
<dbReference type="OrthoDB" id="9815830at2"/>
<proteinExistence type="inferred from homology"/>
<name>K6CG03_9BACI</name>
<keyword evidence="9 14" id="KW-0472">Membrane</keyword>
<feature type="transmembrane region" description="Helical" evidence="14">
    <location>
        <begin position="35"/>
        <end position="54"/>
    </location>
</feature>
<feature type="binding site" evidence="14">
    <location>
        <position position="74"/>
    </location>
    <ligand>
        <name>Na(+)</name>
        <dbReference type="ChEBI" id="CHEBI:29101"/>
        <note>structural</note>
    </ligand>
</feature>
<comment type="activity regulation">
    <text evidence="14">Na(+) is not transported, but it plays an essential structural role and its presence is essential for fluoride channel function.</text>
</comment>
<dbReference type="eggNOG" id="COG0239">
    <property type="taxonomic scope" value="Bacteria"/>
</dbReference>
<organism evidence="15 16">
    <name type="scientific">Neobacillus bataviensis LMG 21833</name>
    <dbReference type="NCBI Taxonomy" id="1117379"/>
    <lineage>
        <taxon>Bacteria</taxon>
        <taxon>Bacillati</taxon>
        <taxon>Bacillota</taxon>
        <taxon>Bacilli</taxon>
        <taxon>Bacillales</taxon>
        <taxon>Bacillaceae</taxon>
        <taxon>Neobacillus</taxon>
    </lineage>
</organism>
<keyword evidence="8 14" id="KW-0406">Ion transport</keyword>
<feature type="transmembrane region" description="Helical" evidence="14">
    <location>
        <begin position="60"/>
        <end position="84"/>
    </location>
</feature>
<keyword evidence="2 14" id="KW-0813">Transport</keyword>
<evidence type="ECO:0000256" key="11">
    <source>
        <dbReference type="ARBA" id="ARBA00035120"/>
    </source>
</evidence>
<dbReference type="Proteomes" id="UP000006316">
    <property type="component" value="Unassembled WGS sequence"/>
</dbReference>
<evidence type="ECO:0000256" key="13">
    <source>
        <dbReference type="ARBA" id="ARBA00049940"/>
    </source>
</evidence>
<keyword evidence="10 14" id="KW-0407">Ion channel</keyword>
<evidence type="ECO:0000256" key="6">
    <source>
        <dbReference type="ARBA" id="ARBA00022989"/>
    </source>
</evidence>
<comment type="function">
    <text evidence="13 14">Fluoride-specific ion channel. Important for reducing fluoride concentration in the cell, thus reducing its toxicity.</text>
</comment>
<dbReference type="HAMAP" id="MF_00454">
    <property type="entry name" value="FluC"/>
    <property type="match status" value="1"/>
</dbReference>
<evidence type="ECO:0000256" key="9">
    <source>
        <dbReference type="ARBA" id="ARBA00023136"/>
    </source>
</evidence>
<evidence type="ECO:0000256" key="8">
    <source>
        <dbReference type="ARBA" id="ARBA00023065"/>
    </source>
</evidence>
<dbReference type="GO" id="GO:0046872">
    <property type="term" value="F:metal ion binding"/>
    <property type="evidence" value="ECO:0007669"/>
    <property type="project" value="UniProtKB-KW"/>
</dbReference>
<comment type="catalytic activity">
    <reaction evidence="12">
        <text>fluoride(in) = fluoride(out)</text>
        <dbReference type="Rhea" id="RHEA:76159"/>
        <dbReference type="ChEBI" id="CHEBI:17051"/>
    </reaction>
    <physiologicalReaction direction="left-to-right" evidence="12">
        <dbReference type="Rhea" id="RHEA:76160"/>
    </physiologicalReaction>
</comment>
<keyword evidence="4 14" id="KW-0812">Transmembrane</keyword>
<feature type="transmembrane region" description="Helical" evidence="14">
    <location>
        <begin position="6"/>
        <end position="23"/>
    </location>
</feature>
<comment type="subcellular location">
    <subcellularLocation>
        <location evidence="1 14">Cell membrane</location>
        <topology evidence="1 14">Multi-pass membrane protein</topology>
    </subcellularLocation>
</comment>
<evidence type="ECO:0000256" key="4">
    <source>
        <dbReference type="ARBA" id="ARBA00022692"/>
    </source>
</evidence>
<feature type="transmembrane region" description="Helical" evidence="14">
    <location>
        <begin position="96"/>
        <end position="117"/>
    </location>
</feature>
<keyword evidence="16" id="KW-1185">Reference proteome</keyword>
<keyword evidence="3 14" id="KW-1003">Cell membrane</keyword>
<dbReference type="PATRIC" id="fig|1117379.3.peg.1405"/>
<dbReference type="NCBIfam" id="TIGR00494">
    <property type="entry name" value="crcB"/>
    <property type="match status" value="1"/>
</dbReference>
<keyword evidence="6 14" id="KW-1133">Transmembrane helix</keyword>
<evidence type="ECO:0000313" key="16">
    <source>
        <dbReference type="Proteomes" id="UP000006316"/>
    </source>
</evidence>
<evidence type="ECO:0000256" key="12">
    <source>
        <dbReference type="ARBA" id="ARBA00035585"/>
    </source>
</evidence>
<feature type="binding site" evidence="14">
    <location>
        <position position="71"/>
    </location>
    <ligand>
        <name>Na(+)</name>
        <dbReference type="ChEBI" id="CHEBI:29101"/>
        <note>structural</note>
    </ligand>
</feature>
<evidence type="ECO:0000256" key="14">
    <source>
        <dbReference type="HAMAP-Rule" id="MF_00454"/>
    </source>
</evidence>
<dbReference type="GO" id="GO:0062054">
    <property type="term" value="F:fluoride channel activity"/>
    <property type="evidence" value="ECO:0007669"/>
    <property type="project" value="UniProtKB-UniRule"/>
</dbReference>
<evidence type="ECO:0000256" key="3">
    <source>
        <dbReference type="ARBA" id="ARBA00022475"/>
    </source>
</evidence>
<accession>K6CG03</accession>
<keyword evidence="7 14" id="KW-0915">Sodium</keyword>
<reference evidence="15 16" key="1">
    <citation type="journal article" date="2012" name="Front. Microbiol.">
        <title>Redundancy and modularity in membrane-associated dissimilatory nitrate reduction in Bacillus.</title>
        <authorList>
            <person name="Heylen K."/>
            <person name="Keltjens J."/>
        </authorList>
    </citation>
    <scope>NUCLEOTIDE SEQUENCE [LARGE SCALE GENOMIC DNA]</scope>
    <source>
        <strain evidence="16">LMG 21833T</strain>
    </source>
</reference>
<dbReference type="PANTHER" id="PTHR28259:SF16">
    <property type="entry name" value="FLUORIDE-SPECIFIC ION CHANNEL FLUC 2"/>
    <property type="match status" value="1"/>
</dbReference>